<evidence type="ECO:0000313" key="2">
    <source>
        <dbReference type="Proteomes" id="UP000077013"/>
    </source>
</evidence>
<dbReference type="EMBL" id="LRXL01000017">
    <property type="protein sequence ID" value="OAB81117.1"/>
    <property type="molecule type" value="Genomic_DNA"/>
</dbReference>
<accession>A0A167JVI3</accession>
<dbReference type="STRING" id="1763537.ULVI_01790"/>
<organism evidence="1 2">
    <name type="scientific">Cochleicola gelatinilyticus</name>
    <dbReference type="NCBI Taxonomy" id="1763537"/>
    <lineage>
        <taxon>Bacteria</taxon>
        <taxon>Pseudomonadati</taxon>
        <taxon>Bacteroidota</taxon>
        <taxon>Flavobacteriia</taxon>
        <taxon>Flavobacteriales</taxon>
        <taxon>Flavobacteriaceae</taxon>
        <taxon>Cochleicola</taxon>
    </lineage>
</organism>
<name>A0A167JVI3_9FLAO</name>
<evidence type="ECO:0000313" key="1">
    <source>
        <dbReference type="EMBL" id="OAB81117.1"/>
    </source>
</evidence>
<dbReference type="AlphaFoldDB" id="A0A167JVI3"/>
<keyword evidence="2" id="KW-1185">Reference proteome</keyword>
<sequence length="246" mass="29191">MTKLPQILILLMISFSLLNCEQKKTEQTDLEFEQKVFYDLFPELSAKMYDDIRLIPTPPPPSPDYLNEKGFDTKNGYNKALEQWEKSDDYRIKLNNWKERRDSIINDTTLIYIAFPDSINRFEREDMYELINHFNDQKLVVDSKDFELESGFKVDFDKLKSDNRKLRYKPLSEFPERREFWTTKYDFNFKGSLSFSRILFDNTKSFGVLNAGFAKGRLNGSGCRIFIRKDENGNWKIDKIKGTWVS</sequence>
<protein>
    <submittedName>
        <fullName evidence="1">Uncharacterized protein</fullName>
    </submittedName>
</protein>
<dbReference type="Proteomes" id="UP000077013">
    <property type="component" value="Unassembled WGS sequence"/>
</dbReference>
<reference evidence="1 2" key="1">
    <citation type="submission" date="2016-02" db="EMBL/GenBank/DDBJ databases">
        <title>Ulvibacter sp. LPB0005, isolated from Thais luteostoma.</title>
        <authorList>
            <person name="Shin S.-K."/>
            <person name="Yi H."/>
        </authorList>
    </citation>
    <scope>NUCLEOTIDE SEQUENCE [LARGE SCALE GENOMIC DNA]</scope>
    <source>
        <strain evidence="1 2">LPB0005</strain>
    </source>
</reference>
<gene>
    <name evidence="1" type="ORF">ULVI_01790</name>
</gene>
<proteinExistence type="predicted"/>
<comment type="caution">
    <text evidence="1">The sequence shown here is derived from an EMBL/GenBank/DDBJ whole genome shotgun (WGS) entry which is preliminary data.</text>
</comment>